<reference evidence="2 3" key="1">
    <citation type="journal article" date="2014" name="Nature">
        <title>An environmental bacterial taxon with a large and distinct metabolic repertoire.</title>
        <authorList>
            <person name="Wilson M.C."/>
            <person name="Mori T."/>
            <person name="Ruckert C."/>
            <person name="Uria A.R."/>
            <person name="Helf M.J."/>
            <person name="Takada K."/>
            <person name="Gernert C."/>
            <person name="Steffens U.A."/>
            <person name="Heycke N."/>
            <person name="Schmitt S."/>
            <person name="Rinke C."/>
            <person name="Helfrich E.J."/>
            <person name="Brachmann A.O."/>
            <person name="Gurgui C."/>
            <person name="Wakimoto T."/>
            <person name="Kracht M."/>
            <person name="Crusemann M."/>
            <person name="Hentschel U."/>
            <person name="Abe I."/>
            <person name="Matsunaga S."/>
            <person name="Kalinowski J."/>
            <person name="Takeyama H."/>
            <person name="Piel J."/>
        </authorList>
    </citation>
    <scope>NUCLEOTIDE SEQUENCE [LARGE SCALE GENOMIC DNA]</scope>
    <source>
        <strain evidence="3">TSY1</strain>
    </source>
</reference>
<dbReference type="AlphaFoldDB" id="W4LUH0"/>
<comment type="caution">
    <text evidence="2">The sequence shown here is derived from an EMBL/GenBank/DDBJ whole genome shotgun (WGS) entry which is preliminary data.</text>
</comment>
<feature type="compositionally biased region" description="Low complexity" evidence="1">
    <location>
        <begin position="114"/>
        <end position="126"/>
    </location>
</feature>
<feature type="compositionally biased region" description="Basic and acidic residues" evidence="1">
    <location>
        <begin position="74"/>
        <end position="90"/>
    </location>
</feature>
<dbReference type="HOGENOM" id="CLU_1977506_0_0_7"/>
<feature type="region of interest" description="Disordered" evidence="1">
    <location>
        <begin position="39"/>
        <end position="126"/>
    </location>
</feature>
<protein>
    <submittedName>
        <fullName evidence="2">Uncharacterized protein</fullName>
    </submittedName>
</protein>
<accession>W4LUH0</accession>
<dbReference type="EMBL" id="AZHW01000244">
    <property type="protein sequence ID" value="ETX01341.1"/>
    <property type="molecule type" value="Genomic_DNA"/>
</dbReference>
<evidence type="ECO:0000256" key="1">
    <source>
        <dbReference type="SAM" id="MobiDB-lite"/>
    </source>
</evidence>
<evidence type="ECO:0000313" key="2">
    <source>
        <dbReference type="EMBL" id="ETX01341.1"/>
    </source>
</evidence>
<sequence length="126" mass="14413">MGFVWMCVASLSGWIADFPVAVAVSLNQPPLPVTVAQLSQKTANQDTEERLNADFSKMSERYRREIQRGQGSDEDSRPESSQNERKRQALEDLADTNRPVPAAQQRSQRRPNRRFPQFQLQLDPLE</sequence>
<evidence type="ECO:0000313" key="3">
    <source>
        <dbReference type="Proteomes" id="UP000019141"/>
    </source>
</evidence>
<proteinExistence type="predicted"/>
<dbReference type="Proteomes" id="UP000019141">
    <property type="component" value="Unassembled WGS sequence"/>
</dbReference>
<name>W4LUH0_ENTF1</name>
<keyword evidence="3" id="KW-1185">Reference proteome</keyword>
<organism evidence="2 3">
    <name type="scientific">Entotheonella factor</name>
    <dbReference type="NCBI Taxonomy" id="1429438"/>
    <lineage>
        <taxon>Bacteria</taxon>
        <taxon>Pseudomonadati</taxon>
        <taxon>Nitrospinota/Tectimicrobiota group</taxon>
        <taxon>Candidatus Tectimicrobiota</taxon>
        <taxon>Candidatus Entotheonellia</taxon>
        <taxon>Candidatus Entotheonellales</taxon>
        <taxon>Candidatus Entotheonellaceae</taxon>
        <taxon>Candidatus Entotheonella</taxon>
    </lineage>
</organism>
<feature type="compositionally biased region" description="Basic and acidic residues" evidence="1">
    <location>
        <begin position="47"/>
        <end position="67"/>
    </location>
</feature>
<gene>
    <name evidence="2" type="ORF">ETSY1_07745</name>
</gene>